<evidence type="ECO:0000259" key="10">
    <source>
        <dbReference type="PROSITE" id="PS50016"/>
    </source>
</evidence>
<dbReference type="PROSITE" id="PS51184">
    <property type="entry name" value="JMJC"/>
    <property type="match status" value="1"/>
</dbReference>
<proteinExistence type="predicted"/>
<evidence type="ECO:0000259" key="13">
    <source>
        <dbReference type="PROSITE" id="PS51184"/>
    </source>
</evidence>
<dbReference type="InterPro" id="IPR037027">
    <property type="entry name" value="YqgF/RNaseH-like_dom_sf"/>
</dbReference>
<comment type="subcellular location">
    <subcellularLocation>
        <location evidence="1">Nucleus</location>
    </subcellularLocation>
</comment>
<dbReference type="STRING" id="542762.A0A4V3WLP5"/>
<dbReference type="SUPFAM" id="SSF53098">
    <property type="entry name" value="Ribonuclease H-like"/>
    <property type="match status" value="1"/>
</dbReference>
<dbReference type="Proteomes" id="UP000306102">
    <property type="component" value="Unassembled WGS sequence"/>
</dbReference>
<dbReference type="Pfam" id="PF02928">
    <property type="entry name" value="zf-C5HC2"/>
    <property type="match status" value="1"/>
</dbReference>
<feature type="region of interest" description="Disordered" evidence="9">
    <location>
        <begin position="1"/>
        <end position="25"/>
    </location>
</feature>
<keyword evidence="3" id="KW-0677">Repeat</keyword>
<evidence type="ECO:0000256" key="1">
    <source>
        <dbReference type="ARBA" id="ARBA00004123"/>
    </source>
</evidence>
<dbReference type="SMART" id="SM00558">
    <property type="entry name" value="JmjC"/>
    <property type="match status" value="1"/>
</dbReference>
<dbReference type="Gene3D" id="2.60.120.650">
    <property type="entry name" value="Cupin"/>
    <property type="match status" value="2"/>
</dbReference>
<dbReference type="GO" id="GO:0010468">
    <property type="term" value="P:regulation of gene expression"/>
    <property type="evidence" value="ECO:0007669"/>
    <property type="project" value="TreeGrafter"/>
</dbReference>
<dbReference type="PANTHER" id="PTHR10694">
    <property type="entry name" value="LYSINE-SPECIFIC DEMETHYLASE"/>
    <property type="match status" value="1"/>
</dbReference>
<evidence type="ECO:0000256" key="4">
    <source>
        <dbReference type="ARBA" id="ARBA00022771"/>
    </source>
</evidence>
<dbReference type="GO" id="GO:0006139">
    <property type="term" value="P:nucleobase-containing compound metabolic process"/>
    <property type="evidence" value="ECO:0007669"/>
    <property type="project" value="InterPro"/>
</dbReference>
<dbReference type="SUPFAM" id="SSF57903">
    <property type="entry name" value="FYVE/PHD zinc finger"/>
    <property type="match status" value="3"/>
</dbReference>
<dbReference type="CDD" id="cd16100">
    <property type="entry name" value="ARID"/>
    <property type="match status" value="1"/>
</dbReference>
<dbReference type="Pfam" id="PF01388">
    <property type="entry name" value="ARID"/>
    <property type="match status" value="1"/>
</dbReference>
<protein>
    <recommendedName>
        <fullName evidence="16">[Histone H3]-trimethyl-L-lysine(4) demethylase</fullName>
    </recommendedName>
</protein>
<dbReference type="PROSITE" id="PS01359">
    <property type="entry name" value="ZF_PHD_1"/>
    <property type="match status" value="2"/>
</dbReference>
<dbReference type="InterPro" id="IPR011011">
    <property type="entry name" value="Znf_FYVE_PHD"/>
</dbReference>
<keyword evidence="6" id="KW-0539">Nucleus</keyword>
<dbReference type="PROSITE" id="PS51011">
    <property type="entry name" value="ARID"/>
    <property type="match status" value="1"/>
</dbReference>
<dbReference type="GO" id="GO:0003677">
    <property type="term" value="F:DNA binding"/>
    <property type="evidence" value="ECO:0007669"/>
    <property type="project" value="InterPro"/>
</dbReference>
<dbReference type="InterPro" id="IPR019787">
    <property type="entry name" value="Znf_PHD-finger"/>
</dbReference>
<evidence type="ECO:0000313" key="14">
    <source>
        <dbReference type="EMBL" id="THG05597.1"/>
    </source>
</evidence>
<feature type="region of interest" description="Disordered" evidence="9">
    <location>
        <begin position="1775"/>
        <end position="1797"/>
    </location>
</feature>
<dbReference type="InterPro" id="IPR001606">
    <property type="entry name" value="ARID_dom"/>
</dbReference>
<evidence type="ECO:0000259" key="12">
    <source>
        <dbReference type="PROSITE" id="PS51183"/>
    </source>
</evidence>
<dbReference type="SUPFAM" id="SSF51197">
    <property type="entry name" value="Clavaminate synthase-like"/>
    <property type="match status" value="1"/>
</dbReference>
<accession>A0A4V3WLP5</accession>
<dbReference type="Pfam" id="PF08429">
    <property type="entry name" value="PLU-1"/>
    <property type="match status" value="1"/>
</dbReference>
<dbReference type="InterPro" id="IPR001965">
    <property type="entry name" value="Znf_PHD"/>
</dbReference>
<name>A0A4V3WLP5_CAMSN</name>
<keyword evidence="15" id="KW-1185">Reference proteome</keyword>
<keyword evidence="8" id="KW-0175">Coiled coil</keyword>
<dbReference type="InterPro" id="IPR036431">
    <property type="entry name" value="ARID_dom_sf"/>
</dbReference>
<dbReference type="SMART" id="SM00501">
    <property type="entry name" value="BRIGHT"/>
    <property type="match status" value="1"/>
</dbReference>
<dbReference type="Pfam" id="PF00628">
    <property type="entry name" value="PHD"/>
    <property type="match status" value="2"/>
</dbReference>
<dbReference type="EMBL" id="SDRB02010588">
    <property type="protein sequence ID" value="THG05597.1"/>
    <property type="molecule type" value="Genomic_DNA"/>
</dbReference>
<evidence type="ECO:0000256" key="6">
    <source>
        <dbReference type="ARBA" id="ARBA00023242"/>
    </source>
</evidence>
<dbReference type="CDD" id="cd15543">
    <property type="entry name" value="PHD_RSF1"/>
    <property type="match status" value="1"/>
</dbReference>
<comment type="caution">
    <text evidence="14">The sequence shown here is derived from an EMBL/GenBank/DDBJ whole genome shotgun (WGS) entry which is preliminary data.</text>
</comment>
<feature type="coiled-coil region" evidence="8">
    <location>
        <begin position="819"/>
        <end position="846"/>
    </location>
</feature>
<dbReference type="Gene3D" id="3.30.420.140">
    <property type="entry name" value="YqgF/RNase H-like domain"/>
    <property type="match status" value="2"/>
</dbReference>
<feature type="compositionally biased region" description="Low complexity" evidence="9">
    <location>
        <begin position="12"/>
        <end position="25"/>
    </location>
</feature>
<dbReference type="GO" id="GO:0008270">
    <property type="term" value="F:zinc ion binding"/>
    <property type="evidence" value="ECO:0007669"/>
    <property type="project" value="UniProtKB-KW"/>
</dbReference>
<dbReference type="FunFam" id="2.60.120.650:FF:000078">
    <property type="entry name" value="Predicted protein"/>
    <property type="match status" value="1"/>
</dbReference>
<dbReference type="InterPro" id="IPR013637">
    <property type="entry name" value="Lys_sp_deMease-like_dom"/>
</dbReference>
<dbReference type="Pfam" id="PF02373">
    <property type="entry name" value="JmjC"/>
    <property type="match status" value="1"/>
</dbReference>
<dbReference type="FunFam" id="2.60.120.650:FF:000042">
    <property type="entry name" value="Transcription factor jumonji (JmjC) domain-containing protein"/>
    <property type="match status" value="1"/>
</dbReference>
<dbReference type="Pfam" id="PF02375">
    <property type="entry name" value="JmjN"/>
    <property type="match status" value="1"/>
</dbReference>
<evidence type="ECO:0000256" key="2">
    <source>
        <dbReference type="ARBA" id="ARBA00022723"/>
    </source>
</evidence>
<feature type="domain" description="JmjN" evidence="12">
    <location>
        <begin position="31"/>
        <end position="72"/>
    </location>
</feature>
<dbReference type="PANTHER" id="PTHR10694:SF133">
    <property type="entry name" value="LYSINE-SPECIFIC DEMETHYLASE JMJ17"/>
    <property type="match status" value="1"/>
</dbReference>
<evidence type="ECO:0000256" key="9">
    <source>
        <dbReference type="SAM" id="MobiDB-lite"/>
    </source>
</evidence>
<dbReference type="SMART" id="SM01014">
    <property type="entry name" value="ARID"/>
    <property type="match status" value="1"/>
</dbReference>
<dbReference type="GO" id="GO:0005634">
    <property type="term" value="C:nucleus"/>
    <property type="evidence" value="ECO:0007669"/>
    <property type="project" value="UniProtKB-SubCell"/>
</dbReference>
<dbReference type="InterPro" id="IPR003347">
    <property type="entry name" value="JmjC_dom"/>
</dbReference>
<feature type="domain" description="JmjC" evidence="13">
    <location>
        <begin position="384"/>
        <end position="550"/>
    </location>
</feature>
<dbReference type="GO" id="GO:0032452">
    <property type="term" value="F:histone demethylase activity"/>
    <property type="evidence" value="ECO:0007669"/>
    <property type="project" value="TreeGrafter"/>
</dbReference>
<evidence type="ECO:0000256" key="3">
    <source>
        <dbReference type="ARBA" id="ARBA00022737"/>
    </source>
</evidence>
<evidence type="ECO:0000256" key="5">
    <source>
        <dbReference type="ARBA" id="ARBA00022833"/>
    </source>
</evidence>
<dbReference type="GO" id="GO:0000785">
    <property type="term" value="C:chromatin"/>
    <property type="evidence" value="ECO:0007669"/>
    <property type="project" value="TreeGrafter"/>
</dbReference>
<keyword evidence="2" id="KW-0479">Metal-binding</keyword>
<feature type="domain" description="PHD-type" evidence="10">
    <location>
        <begin position="244"/>
        <end position="294"/>
    </location>
</feature>
<evidence type="ECO:0008006" key="16">
    <source>
        <dbReference type="Google" id="ProtNLM"/>
    </source>
</evidence>
<dbReference type="InterPro" id="IPR019786">
    <property type="entry name" value="Zinc_finger_PHD-type_CS"/>
</dbReference>
<dbReference type="InterPro" id="IPR003349">
    <property type="entry name" value="JmjN"/>
</dbReference>
<evidence type="ECO:0000313" key="15">
    <source>
        <dbReference type="Proteomes" id="UP000306102"/>
    </source>
</evidence>
<gene>
    <name evidence="14" type="ORF">TEA_022138</name>
</gene>
<dbReference type="SMART" id="SM00249">
    <property type="entry name" value="PHD"/>
    <property type="match status" value="3"/>
</dbReference>
<sequence length="1974" mass="223607">MGKGRPRAVEKGVLGQSSTVSSSGSLDIPEGPVYYPTEDEFKDPLEFIYKIRPEAEPYGICKIVPPKSWKPPFALDLDSFTFPTKTQAIHQLQARPSSCDPKTFELEYERFLEEHCGRKSKKKIVFEGEDLDLCKLFNAVKRYGGYDKVVKEKKWGDVSRFVPPGGKISDCAKHVLCQLYREHLYDYENYYSRLNRGKGKSCKGGVHGERKNQQGCDFSSSKRRRKNLEGERVKACKVEEEELDQICEQCRSGLHGEVMLLCDRCNRGWHIYCLSPPLKQVPPGNWYCLDCLNSDKDSFGFVPGKRFSLEAFRRVADRAKKKWFGSAPALRVQLEKKFWEIVEGSAGEVEVMYGSDLDTSVYGSGFPRINGKRPASVEVEKWDEYCASPWNLNNLPKLQGSMLRAVHHSIAGVMVPWLYVGMLFSSFCWHFEDHCFYSMNYHHWGEPKCWYSVPGNEAIAFEKVMRNSLPDLFDAQPDLLFQLVTMLNPSVLLENDVPVYSVLQEPGNFVITFPRSYHGGFNFGLNCAEAVNFAPADWLPHGGFGAKLYQQYHKAAVLSHEELLCVVAKSDFDSQASPYLKKELRRIYDKEKTWREQLWRNGILNSSPMSPRKHPEYVGTEEDPTCIICQQYTYLSAVVCRCRPSTFVCLEHWEHLCECKPNKRRLLYRHTLAELKDLVLLTDKHDSWETAHDRNLRRQLLASDESGALTKKVKGGHVTLAQLAEEWLLSSCKILQIPYSREAYIKALKEAEQFLWAGSEMDPVRDVTKNLVDAQNWAKGVRECLSKVEKWSCHCSCDTEKVQWEHVDNLLGFDPVPCNEPALLKLKDYENEARALSQEINSTLSMCSKVSIADWEMLYTRVCDLPIYINESEKLGQRLSSTKAWIDNVRKCVSEKSPAAIEVDFVYELQSKIPELDVELPEAEMLLGLLRQVELCQVQCTEMLKGSLNLKKLEALFQELDDFTVNVPQLRLLRQYHSDAISWISHCNDVLLNIHEREDQENVVNELTCIQRDGTLLKVQVVDELSRVEIELKKACCRVKALKALDRKMSLVFIRQIMVEATILQIEKEKLFGSISGVLAAAMHWEERATHILACEAQMSDFEDAIRTSEDICAILPSFDVVKDALSLAKLWLKKSEPFLVSYLSVAPVSSSLLKVDDLKELVSQSKLLKICLREQSMLQTVLDNCIEWQHEASSSLHAMACFLNTDTIDDAIASALISKIEQQVTSMESVIKAGLSLGLDFGEIPKLQDACSTLSWCFKALSFCSDDPQLEEIEMLMEDAHHLPVTYVSSSLFILLIDGVNWLKKVAEISMPCNRRKFKLSDAEEILGQSQSIKVSFPPMVSQLDNAIKKHNLWLEQVRLFFSLKPDDRSWILLLQLKERGSTDAFNCPELDMASDEVQKVERWKQRCEDIAGTSVGDMTTLLHTLLEIINTLDKSLYIYGLSKGCKATELCICCFGNFEDQEFLTCSVCKDRYHVRCQSPTPADANGAALYLCHYCHFLESGKISQNGGGPLKFGGKCAGLNKLIELLSDAEDFSLWIEERSILRKVVDKSLACKACLTEIVDFALAYHDEDFSIVAEKLSIATKAVEVAGVCDHQGNCNFELALARNSWRVRANKLLVGPQKPTIQQIQRHLKEGLAISIPSEDHFWKKLTEVKHVCTEWADKAKKVSMDSGALGLDRVFELITEGENLPVHFENELMLLRDRSMLYCICRKPYDQRAMIACDKCDEWYHFDCIKLSVPPKIYICPACKLQAEDLSSSPTITLDRSIGLNCEEPQTPSPRRRELRCKSRKPKSSTKRKLLMKYVKAFNLFHDLMKTKPLERGRLLGLDVGDKYVGLAVSDTNNKIASPLSGCGCRNGGGDAVAVAGCKGRSVTVAAVQVKLLIDDLCKTGKLEGLKYTFWNECFTSKNVELLLKPLNLQPVLSKTIIDKFAAVGILQAYLDYANRNLKLKSAGERNWRCCCAVCATAAAVR</sequence>
<dbReference type="SMART" id="SM00545">
    <property type="entry name" value="JmjN"/>
    <property type="match status" value="1"/>
</dbReference>
<evidence type="ECO:0000259" key="11">
    <source>
        <dbReference type="PROSITE" id="PS51011"/>
    </source>
</evidence>
<dbReference type="InterPro" id="IPR013083">
    <property type="entry name" value="Znf_RING/FYVE/PHD"/>
</dbReference>
<feature type="region of interest" description="Disordered" evidence="9">
    <location>
        <begin position="201"/>
        <end position="220"/>
    </location>
</feature>
<dbReference type="InterPro" id="IPR012337">
    <property type="entry name" value="RNaseH-like_sf"/>
</dbReference>
<dbReference type="PROSITE" id="PS51183">
    <property type="entry name" value="JMJN"/>
    <property type="match status" value="1"/>
</dbReference>
<feature type="compositionally biased region" description="Basic residues" evidence="9">
    <location>
        <begin position="1785"/>
        <end position="1797"/>
    </location>
</feature>
<dbReference type="Gene3D" id="3.30.40.10">
    <property type="entry name" value="Zinc/RING finger domain, C3HC4 (zinc finger)"/>
    <property type="match status" value="2"/>
</dbReference>
<organism evidence="14 15">
    <name type="scientific">Camellia sinensis var. sinensis</name>
    <name type="common">China tea</name>
    <dbReference type="NCBI Taxonomy" id="542762"/>
    <lineage>
        <taxon>Eukaryota</taxon>
        <taxon>Viridiplantae</taxon>
        <taxon>Streptophyta</taxon>
        <taxon>Embryophyta</taxon>
        <taxon>Tracheophyta</taxon>
        <taxon>Spermatophyta</taxon>
        <taxon>Magnoliopsida</taxon>
        <taxon>eudicotyledons</taxon>
        <taxon>Gunneridae</taxon>
        <taxon>Pentapetalae</taxon>
        <taxon>asterids</taxon>
        <taxon>Ericales</taxon>
        <taxon>Theaceae</taxon>
        <taxon>Camellia</taxon>
    </lineage>
</organism>
<reference evidence="14 15" key="1">
    <citation type="journal article" date="2018" name="Proc. Natl. Acad. Sci. U.S.A.">
        <title>Draft genome sequence of Camellia sinensis var. sinensis provides insights into the evolution of the tea genome and tea quality.</title>
        <authorList>
            <person name="Wei C."/>
            <person name="Yang H."/>
            <person name="Wang S."/>
            <person name="Zhao J."/>
            <person name="Liu C."/>
            <person name="Gao L."/>
            <person name="Xia E."/>
            <person name="Lu Y."/>
            <person name="Tai Y."/>
            <person name="She G."/>
            <person name="Sun J."/>
            <person name="Cao H."/>
            <person name="Tong W."/>
            <person name="Gao Q."/>
            <person name="Li Y."/>
            <person name="Deng W."/>
            <person name="Jiang X."/>
            <person name="Wang W."/>
            <person name="Chen Q."/>
            <person name="Zhang S."/>
            <person name="Li H."/>
            <person name="Wu J."/>
            <person name="Wang P."/>
            <person name="Li P."/>
            <person name="Shi C."/>
            <person name="Zheng F."/>
            <person name="Jian J."/>
            <person name="Huang B."/>
            <person name="Shan D."/>
            <person name="Shi M."/>
            <person name="Fang C."/>
            <person name="Yue Y."/>
            <person name="Li F."/>
            <person name="Li D."/>
            <person name="Wei S."/>
            <person name="Han B."/>
            <person name="Jiang C."/>
            <person name="Yin Y."/>
            <person name="Xia T."/>
            <person name="Zhang Z."/>
            <person name="Bennetzen J.L."/>
            <person name="Zhao S."/>
            <person name="Wan X."/>
        </authorList>
    </citation>
    <scope>NUCLEOTIDE SEQUENCE [LARGE SCALE GENOMIC DNA]</scope>
    <source>
        <strain evidence="15">cv. Shuchazao</strain>
        <tissue evidence="14">Leaf</tissue>
    </source>
</reference>
<evidence type="ECO:0000256" key="7">
    <source>
        <dbReference type="PROSITE-ProRule" id="PRU00146"/>
    </source>
</evidence>
<dbReference type="SUPFAM" id="SSF46774">
    <property type="entry name" value="ARID-like"/>
    <property type="match status" value="1"/>
</dbReference>
<keyword evidence="5" id="KW-0862">Zinc</keyword>
<keyword evidence="4 7" id="KW-0863">Zinc-finger</keyword>
<dbReference type="InterPro" id="IPR004198">
    <property type="entry name" value="Znf_C5HC2"/>
</dbReference>
<evidence type="ECO:0000256" key="8">
    <source>
        <dbReference type="SAM" id="Coils"/>
    </source>
</evidence>
<feature type="domain" description="ARID" evidence="11">
    <location>
        <begin position="98"/>
        <end position="192"/>
    </location>
</feature>
<dbReference type="PROSITE" id="PS50016">
    <property type="entry name" value="ZF_PHD_2"/>
    <property type="match status" value="1"/>
</dbReference>